<dbReference type="OrthoDB" id="9149266at2"/>
<keyword evidence="1" id="KW-1133">Transmembrane helix</keyword>
<dbReference type="Proteomes" id="UP000272193">
    <property type="component" value="Unassembled WGS sequence"/>
</dbReference>
<name>A0A3N4UIZ5_9BURK</name>
<proteinExistence type="predicted"/>
<dbReference type="Pfam" id="PF10881">
    <property type="entry name" value="DUF2726"/>
    <property type="match status" value="1"/>
</dbReference>
<feature type="domain" description="DUF2726" evidence="2">
    <location>
        <begin position="51"/>
        <end position="162"/>
    </location>
</feature>
<comment type="caution">
    <text evidence="3">The sequence shown here is derived from an EMBL/GenBank/DDBJ whole genome shotgun (WGS) entry which is preliminary data.</text>
</comment>
<reference evidence="3 4" key="1">
    <citation type="submission" date="2018-11" db="EMBL/GenBank/DDBJ databases">
        <title>Genomic Encyclopedia of Type Strains, Phase IV (KMG-IV): sequencing the most valuable type-strain genomes for metagenomic binning, comparative biology and taxonomic classification.</title>
        <authorList>
            <person name="Goeker M."/>
        </authorList>
    </citation>
    <scope>NUCLEOTIDE SEQUENCE [LARGE SCALE GENOMIC DNA]</scope>
    <source>
        <strain evidence="3 4">DSM 101684</strain>
    </source>
</reference>
<organism evidence="3 4">
    <name type="scientific">Tibeticola sediminis</name>
    <dbReference type="NCBI Taxonomy" id="1917811"/>
    <lineage>
        <taxon>Bacteria</taxon>
        <taxon>Pseudomonadati</taxon>
        <taxon>Pseudomonadota</taxon>
        <taxon>Betaproteobacteria</taxon>
        <taxon>Burkholderiales</taxon>
        <taxon>Comamonadaceae</taxon>
        <taxon>Tibeticola</taxon>
    </lineage>
</organism>
<evidence type="ECO:0000256" key="1">
    <source>
        <dbReference type="SAM" id="Phobius"/>
    </source>
</evidence>
<protein>
    <submittedName>
        <fullName evidence="3">Uncharacterized protein DUF2726</fullName>
    </submittedName>
</protein>
<evidence type="ECO:0000259" key="2">
    <source>
        <dbReference type="Pfam" id="PF10881"/>
    </source>
</evidence>
<keyword evidence="1" id="KW-0472">Membrane</keyword>
<dbReference type="AlphaFoldDB" id="A0A3N4UIZ5"/>
<accession>A0A3N4UIZ5</accession>
<feature type="transmembrane region" description="Helical" evidence="1">
    <location>
        <begin position="6"/>
        <end position="29"/>
    </location>
</feature>
<sequence>MGLDGVVWISVVLALAAGLGAGVALARWLQRRTARAPRRLPRHWPLVPRLLANSEERRVWRWLVRAFYDHHVMIKVAVTRFTLPRKGEDARQWYEILNGVYCTFTVCTAGGQVLGCVDVPGRKGLSESNRQLKQTLLTQCGIAYWIVNPERLPTITDIRTAFLGDTGAAMTRANAAEGEAIKVARAALHAAVERQRVIRQSEISSLGGSDEASVAGPLTAMPEGMPAAPVVYAPQENSFLTPLDSRKADL</sequence>
<dbReference type="InterPro" id="IPR024402">
    <property type="entry name" value="DUF2726"/>
</dbReference>
<evidence type="ECO:0000313" key="3">
    <source>
        <dbReference type="EMBL" id="RPE70646.1"/>
    </source>
</evidence>
<gene>
    <name evidence="3" type="ORF">EDC62_1129</name>
</gene>
<keyword evidence="1" id="KW-0812">Transmembrane</keyword>
<dbReference type="EMBL" id="RKQL01000002">
    <property type="protein sequence ID" value="RPE70646.1"/>
    <property type="molecule type" value="Genomic_DNA"/>
</dbReference>
<evidence type="ECO:0000313" key="4">
    <source>
        <dbReference type="Proteomes" id="UP000272193"/>
    </source>
</evidence>
<dbReference type="RefSeq" id="WP_124221444.1">
    <property type="nucleotide sequence ID" value="NZ_RKQL01000002.1"/>
</dbReference>
<keyword evidence="4" id="KW-1185">Reference proteome</keyword>